<keyword evidence="3" id="KW-1003">Cell membrane</keyword>
<dbReference type="Gene3D" id="3.40.190.100">
    <property type="entry name" value="Glycine betaine-binding periplasmic protein, domain 2"/>
    <property type="match status" value="1"/>
</dbReference>
<evidence type="ECO:0000259" key="6">
    <source>
        <dbReference type="Pfam" id="PF04069"/>
    </source>
</evidence>
<keyword evidence="5" id="KW-0732">Signal</keyword>
<reference evidence="7 8" key="1">
    <citation type="submission" date="2020-03" db="EMBL/GenBank/DDBJ databases">
        <title>Draft genome sequence of environmentally isolated cultures.</title>
        <authorList>
            <person name="Wilson H.S."/>
            <person name="De Leon M.E."/>
        </authorList>
    </citation>
    <scope>NUCLEOTIDE SEQUENCE [LARGE SCALE GENOMIC DNA]</scope>
    <source>
        <strain evidence="7 8">HSC-31F16</strain>
    </source>
</reference>
<evidence type="ECO:0000256" key="3">
    <source>
        <dbReference type="ARBA" id="ARBA00022475"/>
    </source>
</evidence>
<evidence type="ECO:0000256" key="1">
    <source>
        <dbReference type="ARBA" id="ARBA00004236"/>
    </source>
</evidence>
<dbReference type="SUPFAM" id="SSF53850">
    <property type="entry name" value="Periplasmic binding protein-like II"/>
    <property type="match status" value="1"/>
</dbReference>
<dbReference type="InterPro" id="IPR007210">
    <property type="entry name" value="ABC_Gly_betaine_transp_sub-bd"/>
</dbReference>
<keyword evidence="8" id="KW-1185">Reference proteome</keyword>
<comment type="subcellular location">
    <subcellularLocation>
        <location evidence="1">Cell membrane</location>
    </subcellularLocation>
</comment>
<dbReference type="RefSeq" id="WP_166452986.1">
    <property type="nucleotide sequence ID" value="NZ_JAAOMA010000029.1"/>
</dbReference>
<sequence>MSRRWFCIMLLLGWLPVQAAEPAGAAKPAIRLGYVEGWADSVVTTQVAAQIIRGRLGHPVELMPVAAGIMWQGVARGDLDATLSAWLPVTQGAYYRQFKDKVMDLGPNYVDARIGLVVPDYVAARAIGDLNAERAAYQGRIVGIDAGAGVMQKTETAIKAYRLNLTLMPSSGPGMTAELARAISARKPIVVTGWVPHWMFAKWKLRFLDDPQKVFGEAEHVNNVAHPGLNAKAPAVLAFLRRFRWRPEEIGPLMLAVETGAKPAAAAATWIRAHPERVAEWAP</sequence>
<dbReference type="CDD" id="cd13639">
    <property type="entry name" value="PBP2_OpuAC_like"/>
    <property type="match status" value="1"/>
</dbReference>
<evidence type="ECO:0000256" key="2">
    <source>
        <dbReference type="ARBA" id="ARBA00022448"/>
    </source>
</evidence>
<dbReference type="PANTHER" id="PTHR47737">
    <property type="entry name" value="GLYCINE BETAINE/PROLINE BETAINE TRANSPORT SYSTEM PERMEASE PROTEIN PROW"/>
    <property type="match status" value="1"/>
</dbReference>
<keyword evidence="4" id="KW-0472">Membrane</keyword>
<protein>
    <submittedName>
        <fullName evidence="7">Glycine betaine ABC transporter substrate-binding protein</fullName>
    </submittedName>
</protein>
<dbReference type="Pfam" id="PF04069">
    <property type="entry name" value="OpuAC"/>
    <property type="match status" value="1"/>
</dbReference>
<feature type="signal peptide" evidence="5">
    <location>
        <begin position="1"/>
        <end position="19"/>
    </location>
</feature>
<gene>
    <name evidence="7" type="ORF">HA052_18245</name>
</gene>
<evidence type="ECO:0000313" key="8">
    <source>
        <dbReference type="Proteomes" id="UP001515641"/>
    </source>
</evidence>
<proteinExistence type="predicted"/>
<dbReference type="Proteomes" id="UP001515641">
    <property type="component" value="Unassembled WGS sequence"/>
</dbReference>
<keyword evidence="2" id="KW-0813">Transport</keyword>
<comment type="caution">
    <text evidence="7">The sequence shown here is derived from an EMBL/GenBank/DDBJ whole genome shotgun (WGS) entry which is preliminary data.</text>
</comment>
<feature type="domain" description="ABC-type glycine betaine transport system substrate-binding" evidence="6">
    <location>
        <begin position="30"/>
        <end position="272"/>
    </location>
</feature>
<evidence type="ECO:0000313" key="7">
    <source>
        <dbReference type="EMBL" id="NHR07136.1"/>
    </source>
</evidence>
<accession>A0ABX0LCK1</accession>
<dbReference type="EMBL" id="JAAOMA010000029">
    <property type="protein sequence ID" value="NHR07136.1"/>
    <property type="molecule type" value="Genomic_DNA"/>
</dbReference>
<organism evidence="7 8">
    <name type="scientific">Chromobacterium fluminis</name>
    <dbReference type="NCBI Taxonomy" id="3044269"/>
    <lineage>
        <taxon>Bacteria</taxon>
        <taxon>Pseudomonadati</taxon>
        <taxon>Pseudomonadota</taxon>
        <taxon>Betaproteobacteria</taxon>
        <taxon>Neisseriales</taxon>
        <taxon>Chromobacteriaceae</taxon>
        <taxon>Chromobacterium</taxon>
    </lineage>
</organism>
<name>A0ABX0LCK1_9NEIS</name>
<evidence type="ECO:0000256" key="5">
    <source>
        <dbReference type="SAM" id="SignalP"/>
    </source>
</evidence>
<dbReference type="PANTHER" id="PTHR47737:SF1">
    <property type="entry name" value="GLYCINE BETAINE_PROLINE BETAINE TRANSPORT SYSTEM PERMEASE PROTEIN PROW"/>
    <property type="match status" value="1"/>
</dbReference>
<evidence type="ECO:0000256" key="4">
    <source>
        <dbReference type="ARBA" id="ARBA00023136"/>
    </source>
</evidence>
<dbReference type="Gene3D" id="3.40.190.10">
    <property type="entry name" value="Periplasmic binding protein-like II"/>
    <property type="match status" value="1"/>
</dbReference>
<feature type="chain" id="PRO_5045932000" evidence="5">
    <location>
        <begin position="20"/>
        <end position="283"/>
    </location>
</feature>